<proteinExistence type="inferred from homology"/>
<feature type="transmembrane region" description="Helical" evidence="5">
    <location>
        <begin position="21"/>
        <end position="41"/>
    </location>
</feature>
<keyword evidence="5" id="KW-1133">Transmembrane helix</keyword>
<accession>A0A445KCH9</accession>
<dbReference type="EMBL" id="QZWG01000006">
    <property type="protein sequence ID" value="RZC08532.1"/>
    <property type="molecule type" value="Genomic_DNA"/>
</dbReference>
<dbReference type="Pfam" id="PF03088">
    <property type="entry name" value="Str_synth"/>
    <property type="match status" value="1"/>
</dbReference>
<dbReference type="Gene3D" id="2.120.10.30">
    <property type="entry name" value="TolB, C-terminal domain"/>
    <property type="match status" value="1"/>
</dbReference>
<dbReference type="PANTHER" id="PTHR10426">
    <property type="entry name" value="STRICTOSIDINE SYNTHASE-RELATED"/>
    <property type="match status" value="1"/>
</dbReference>
<keyword evidence="5" id="KW-0472">Membrane</keyword>
<sequence>MTSRVEDIAEKGTKTTSVSSIHNIYLLLHHIILSVLLHLYIQNITNLVQHILLAIMLSTNPIAILVILISLFYSASKVTSTRILDRLFLPSLLTGPQSLAFDSIGGGPYTGVSDGRILKYEETYSGFVEFAYTWQDSHCWCRNKTICDGISDFSTLQETCGRPLGLSFYYQTGELFIADAYLGLVKVPYYGGAATQLVAHAQGSNPFGFLSGVDVEPDTGTVYFTEASSGFKLRDIRELLKNTDDYSGNLYKYDPSTNQTSLLLSNLAVAAGVAVSGNGSFVLVSECNAHRIRRFWLAGPKANTSEVFLQLPGRPENIKRNSKNEFWVAMNYPFGTPPPPRPPVLPLGLRVNEDGEVLEAVPLVDEFGTESVSEIQEFNGTLYASSLHVSYANIFKV</sequence>
<evidence type="ECO:0000256" key="4">
    <source>
        <dbReference type="ARBA" id="ARBA00023180"/>
    </source>
</evidence>
<dbReference type="AlphaFoldDB" id="A0A445KCH9"/>
<evidence type="ECO:0000256" key="3">
    <source>
        <dbReference type="ARBA" id="ARBA00022554"/>
    </source>
</evidence>
<dbReference type="GO" id="GO:0005773">
    <property type="term" value="C:vacuole"/>
    <property type="evidence" value="ECO:0007669"/>
    <property type="project" value="UniProtKB-SubCell"/>
</dbReference>
<evidence type="ECO:0000256" key="1">
    <source>
        <dbReference type="ARBA" id="ARBA00004116"/>
    </source>
</evidence>
<keyword evidence="5" id="KW-0812">Transmembrane</keyword>
<dbReference type="PANTHER" id="PTHR10426:SF57">
    <property type="entry name" value="STRICTOSIDINE SYNTHASE"/>
    <property type="match status" value="1"/>
</dbReference>
<protein>
    <submittedName>
        <fullName evidence="7">Protein STRICTOSIDINE SYNTHASE-LIKE 11 isoform B</fullName>
    </submittedName>
</protein>
<comment type="similarity">
    <text evidence="2">Belongs to the strictosidine synthase family.</text>
</comment>
<evidence type="ECO:0000313" key="8">
    <source>
        <dbReference type="Proteomes" id="UP000289340"/>
    </source>
</evidence>
<evidence type="ECO:0000259" key="6">
    <source>
        <dbReference type="Pfam" id="PF03088"/>
    </source>
</evidence>
<reference evidence="7 8" key="1">
    <citation type="submission" date="2018-09" db="EMBL/GenBank/DDBJ databases">
        <title>A high-quality reference genome of wild soybean provides a powerful tool to mine soybean genomes.</title>
        <authorList>
            <person name="Xie M."/>
            <person name="Chung C.Y.L."/>
            <person name="Li M.-W."/>
            <person name="Wong F.-L."/>
            <person name="Chan T.-F."/>
            <person name="Lam H.-M."/>
        </authorList>
    </citation>
    <scope>NUCLEOTIDE SEQUENCE [LARGE SCALE GENOMIC DNA]</scope>
    <source>
        <strain evidence="8">cv. W05</strain>
        <tissue evidence="7">Hypocotyl of etiolated seedlings</tissue>
    </source>
</reference>
<keyword evidence="4" id="KW-0325">Glycoprotein</keyword>
<dbReference type="GO" id="GO:0012505">
    <property type="term" value="C:endomembrane system"/>
    <property type="evidence" value="ECO:0007669"/>
    <property type="project" value="TreeGrafter"/>
</dbReference>
<evidence type="ECO:0000313" key="7">
    <source>
        <dbReference type="EMBL" id="RZC08532.1"/>
    </source>
</evidence>
<evidence type="ECO:0000256" key="5">
    <source>
        <dbReference type="SAM" id="Phobius"/>
    </source>
</evidence>
<comment type="subcellular location">
    <subcellularLocation>
        <location evidence="1">Vacuole</location>
    </subcellularLocation>
</comment>
<dbReference type="GO" id="GO:0016787">
    <property type="term" value="F:hydrolase activity"/>
    <property type="evidence" value="ECO:0007669"/>
    <property type="project" value="TreeGrafter"/>
</dbReference>
<feature type="transmembrane region" description="Helical" evidence="5">
    <location>
        <begin position="47"/>
        <end position="73"/>
    </location>
</feature>
<evidence type="ECO:0000256" key="2">
    <source>
        <dbReference type="ARBA" id="ARBA00009191"/>
    </source>
</evidence>
<gene>
    <name evidence="7" type="ORF">D0Y65_015299</name>
</gene>
<dbReference type="SMR" id="A0A445KCH9"/>
<dbReference type="InterPro" id="IPR011042">
    <property type="entry name" value="6-blade_b-propeller_TolB-like"/>
</dbReference>
<dbReference type="InterPro" id="IPR018119">
    <property type="entry name" value="Strictosidine_synth_cons-reg"/>
</dbReference>
<name>A0A445KCH9_GLYSO</name>
<organism evidence="7 8">
    <name type="scientific">Glycine soja</name>
    <name type="common">Wild soybean</name>
    <dbReference type="NCBI Taxonomy" id="3848"/>
    <lineage>
        <taxon>Eukaryota</taxon>
        <taxon>Viridiplantae</taxon>
        <taxon>Streptophyta</taxon>
        <taxon>Embryophyta</taxon>
        <taxon>Tracheophyta</taxon>
        <taxon>Spermatophyta</taxon>
        <taxon>Magnoliopsida</taxon>
        <taxon>eudicotyledons</taxon>
        <taxon>Gunneridae</taxon>
        <taxon>Pentapetalae</taxon>
        <taxon>rosids</taxon>
        <taxon>fabids</taxon>
        <taxon>Fabales</taxon>
        <taxon>Fabaceae</taxon>
        <taxon>Papilionoideae</taxon>
        <taxon>50 kb inversion clade</taxon>
        <taxon>NPAAA clade</taxon>
        <taxon>indigoferoid/millettioid clade</taxon>
        <taxon>Phaseoleae</taxon>
        <taxon>Glycine</taxon>
        <taxon>Glycine subgen. Soja</taxon>
    </lineage>
</organism>
<keyword evidence="3" id="KW-0926">Vacuole</keyword>
<dbReference type="SUPFAM" id="SSF63829">
    <property type="entry name" value="Calcium-dependent phosphotriesterase"/>
    <property type="match status" value="1"/>
</dbReference>
<comment type="caution">
    <text evidence="7">The sequence shown here is derived from an EMBL/GenBank/DDBJ whole genome shotgun (WGS) entry which is preliminary data.</text>
</comment>
<dbReference type="Proteomes" id="UP000289340">
    <property type="component" value="Chromosome 6"/>
</dbReference>
<feature type="domain" description="Strictosidine synthase conserved region" evidence="6">
    <location>
        <begin position="212"/>
        <end position="299"/>
    </location>
</feature>
<keyword evidence="8" id="KW-1185">Reference proteome</keyword>